<keyword evidence="2" id="KW-0964">Secreted</keyword>
<keyword evidence="3" id="KW-0732">Signal</keyword>
<feature type="non-terminal residue" evidence="4">
    <location>
        <position position="95"/>
    </location>
</feature>
<dbReference type="EMBL" id="HACG01033414">
    <property type="protein sequence ID" value="CEK80279.1"/>
    <property type="molecule type" value="Transcribed_RNA"/>
</dbReference>
<evidence type="ECO:0008006" key="5">
    <source>
        <dbReference type="Google" id="ProtNLM"/>
    </source>
</evidence>
<comment type="subcellular location">
    <subcellularLocation>
        <location evidence="1">Secreted</location>
    </subcellularLocation>
</comment>
<protein>
    <recommendedName>
        <fullName evidence="5">Pacifastin domain-containing protein</fullName>
    </recommendedName>
</protein>
<name>A0A0B7AH00_9EUPU</name>
<feature type="non-terminal residue" evidence="4">
    <location>
        <position position="1"/>
    </location>
</feature>
<reference evidence="4" key="1">
    <citation type="submission" date="2014-12" db="EMBL/GenBank/DDBJ databases">
        <title>Insight into the proteome of Arion vulgaris.</title>
        <authorList>
            <person name="Aradska J."/>
            <person name="Bulat T."/>
            <person name="Smidak R."/>
            <person name="Sarate P."/>
            <person name="Gangsoo J."/>
            <person name="Sialana F."/>
            <person name="Bilban M."/>
            <person name="Lubec G."/>
        </authorList>
    </citation>
    <scope>NUCLEOTIDE SEQUENCE</scope>
    <source>
        <tissue evidence="4">Skin</tissue>
    </source>
</reference>
<evidence type="ECO:0000313" key="4">
    <source>
        <dbReference type="EMBL" id="CEK80279.1"/>
    </source>
</evidence>
<dbReference type="InterPro" id="IPR036201">
    <property type="entry name" value="Pacifastin_dom_sf"/>
</dbReference>
<dbReference type="AlphaFoldDB" id="A0A0B7AH00"/>
<feature type="signal peptide" evidence="3">
    <location>
        <begin position="1"/>
        <end position="39"/>
    </location>
</feature>
<evidence type="ECO:0000256" key="3">
    <source>
        <dbReference type="SAM" id="SignalP"/>
    </source>
</evidence>
<dbReference type="SUPFAM" id="SSF57283">
    <property type="entry name" value="PMP inhibitors"/>
    <property type="match status" value="1"/>
</dbReference>
<sequence length="95" mass="10533">FHCPKYVSIFVDYKFPVNFTMKTIVAFLVVLICAHQAWAEDNNGEAPCTNTEGKEFPSGSMVPNAKDSCNMCGCENGEFTVCTVMGCYEDDYIPP</sequence>
<evidence type="ECO:0000256" key="1">
    <source>
        <dbReference type="ARBA" id="ARBA00004613"/>
    </source>
</evidence>
<feature type="chain" id="PRO_5002124195" description="Pacifastin domain-containing protein" evidence="3">
    <location>
        <begin position="40"/>
        <end position="95"/>
    </location>
</feature>
<evidence type="ECO:0000256" key="2">
    <source>
        <dbReference type="ARBA" id="ARBA00022525"/>
    </source>
</evidence>
<proteinExistence type="predicted"/>
<dbReference type="GO" id="GO:0005576">
    <property type="term" value="C:extracellular region"/>
    <property type="evidence" value="ECO:0007669"/>
    <property type="project" value="UniProtKB-SubCell"/>
</dbReference>
<organism evidence="4">
    <name type="scientific">Arion vulgaris</name>
    <dbReference type="NCBI Taxonomy" id="1028688"/>
    <lineage>
        <taxon>Eukaryota</taxon>
        <taxon>Metazoa</taxon>
        <taxon>Spiralia</taxon>
        <taxon>Lophotrochozoa</taxon>
        <taxon>Mollusca</taxon>
        <taxon>Gastropoda</taxon>
        <taxon>Heterobranchia</taxon>
        <taxon>Euthyneura</taxon>
        <taxon>Panpulmonata</taxon>
        <taxon>Eupulmonata</taxon>
        <taxon>Stylommatophora</taxon>
        <taxon>Helicina</taxon>
        <taxon>Arionoidea</taxon>
        <taxon>Arionidae</taxon>
        <taxon>Arion</taxon>
    </lineage>
</organism>
<accession>A0A0B7AH00</accession>
<dbReference type="GO" id="GO:0030414">
    <property type="term" value="F:peptidase inhibitor activity"/>
    <property type="evidence" value="ECO:0007669"/>
    <property type="project" value="InterPro"/>
</dbReference>
<gene>
    <name evidence="4" type="primary">ORF120068</name>
</gene>